<gene>
    <name evidence="4" type="ORF">Q5741_08945</name>
</gene>
<reference evidence="4 5" key="1">
    <citation type="submission" date="2023-07" db="EMBL/GenBank/DDBJ databases">
        <title>Paenibacillus sp. JX-17 nov. isolated from soil.</title>
        <authorList>
            <person name="Wan Y."/>
            <person name="Liu B."/>
        </authorList>
    </citation>
    <scope>NUCLEOTIDE SEQUENCE [LARGE SCALE GENOMIC DNA]</scope>
    <source>
        <strain evidence="4 5">JX-17</strain>
    </source>
</reference>
<dbReference type="Pfam" id="PF13205">
    <property type="entry name" value="Big_5"/>
    <property type="match status" value="1"/>
</dbReference>
<dbReference type="InterPro" id="IPR032812">
    <property type="entry name" value="SbsA_Ig"/>
</dbReference>
<sequence length="1085" mass="113212">MSDKSYHTTDNTYVSNVQGGEKKVMKKILTVALSTAMAFSMFASVAFGDTATTPQAKFDALKAKGILTGYQDGSAGLDRELTRAEFAKIIVKTLGLKEVTGVYTFKDKNYNAKNWAAPYIEAVNAAGIMTGKDNVKKIFDFNGKVTIEEMAKVLSIALKLDVPTNADNSASTWAKGYVQAAINAGYISANANFKANATRELAVNAAYAIDQASQKPAVSKYEVQNNGKTVVFTLADGQTVKVDLTTALPANVAQQVQFKYKGFDYTESVTYVVTDATAVQSVYANNLKEITVAFNGKVDQDTAEEVSNYTLRSGKVITGAALSADAKTVTLTLQGTLNNNKADALSVAGVKAGSATISANNVEFTTVDNTLPVVESVQSLGTKSVKVVFSEPVNGLAQSNFTLDGKAFYGKVDMGANNRSAILTPYTSGTLSVGAHQLTASQVKDYAGFVALAKTFDFTVVEDTAAPTITESSATLESVTVTFSEVVDPATISGSNVYWMSGTSKKTATAGTPVKLADNKYKFVFGAGSNSLPTGAVTIFVTGVKDYSGNTIASNTSFVVNPTIDQTRPEVTRISAPDARTVKVTFNKEVLPSSVSAAGNYTVTNKDGKAISVRGGAVDPSDSKSILISLYSDLSTGSNNVAVRNIKDTTKLQNTMLDFNGTVTVGDTTAPALDSKIVSATDRRVVIAFSEKMNVETLTNYANYYATVNNATVPLTPALATFDVLQDGKAVAITFAETFNNKDVVFASGASAVNANVSAVTVLGVKDLAGNLLSNFTSMTGNTVSLTTNTTVALAPYKTGSTAVAELVDNKTVKVKFSAPILEAQTGAFSYKIGGVEQVDYVDVDSSSVATVHFKNSLGTDAANLSLTVEYSKLVTAAGNLANTGNDTVTVAKLIDSVAPEAVLPASGVYTVTGGETIVVPFSEVLDTLSPYAATDFKVVRTSDLKELDPTTDYTVALGTGNKSVEITLKDSATRTATTDYKVTVKNAKYVADKAGNTIADSDAVSADVVGTAAPAVTGGVEEISGVDTTMEYKGSTGTWTAVTGDPITGLTAGTYQVRVKSKTDATTGVVTPAGAIATVTVTAS</sequence>
<accession>A0ABT9CBA5</accession>
<comment type="caution">
    <text evidence="4">The sequence shown here is derived from an EMBL/GenBank/DDBJ whole genome shotgun (WGS) entry which is preliminary data.</text>
</comment>
<keyword evidence="5" id="KW-1185">Reference proteome</keyword>
<keyword evidence="1" id="KW-0732">Signal</keyword>
<dbReference type="InterPro" id="IPR014755">
    <property type="entry name" value="Cu-Rt/internalin_Ig-like"/>
</dbReference>
<feature type="transmembrane region" description="Helical" evidence="2">
    <location>
        <begin position="28"/>
        <end position="47"/>
    </location>
</feature>
<dbReference type="RefSeq" id="WP_305023726.1">
    <property type="nucleotide sequence ID" value="NZ_JAUQTB010000003.1"/>
</dbReference>
<keyword evidence="2" id="KW-0812">Transmembrane</keyword>
<feature type="domain" description="SLH" evidence="3">
    <location>
        <begin position="103"/>
        <end position="168"/>
    </location>
</feature>
<evidence type="ECO:0000256" key="1">
    <source>
        <dbReference type="ARBA" id="ARBA00022729"/>
    </source>
</evidence>
<evidence type="ECO:0000256" key="2">
    <source>
        <dbReference type="SAM" id="Phobius"/>
    </source>
</evidence>
<dbReference type="PROSITE" id="PS51272">
    <property type="entry name" value="SLH"/>
    <property type="match status" value="2"/>
</dbReference>
<evidence type="ECO:0000259" key="3">
    <source>
        <dbReference type="PROSITE" id="PS51272"/>
    </source>
</evidence>
<dbReference type="Pfam" id="PF00395">
    <property type="entry name" value="SLH"/>
    <property type="match status" value="1"/>
</dbReference>
<dbReference type="Proteomes" id="UP001240171">
    <property type="component" value="Unassembled WGS sequence"/>
</dbReference>
<protein>
    <submittedName>
        <fullName evidence="4">S-layer homology domain-containing protein</fullName>
    </submittedName>
</protein>
<dbReference type="Gene3D" id="2.60.40.1220">
    <property type="match status" value="6"/>
</dbReference>
<evidence type="ECO:0000313" key="5">
    <source>
        <dbReference type="Proteomes" id="UP001240171"/>
    </source>
</evidence>
<organism evidence="4 5">
    <name type="scientific">Paenibacillus lacisoli</name>
    <dbReference type="NCBI Taxonomy" id="3064525"/>
    <lineage>
        <taxon>Bacteria</taxon>
        <taxon>Bacillati</taxon>
        <taxon>Bacillota</taxon>
        <taxon>Bacilli</taxon>
        <taxon>Bacillales</taxon>
        <taxon>Paenibacillaceae</taxon>
        <taxon>Paenibacillus</taxon>
    </lineage>
</organism>
<proteinExistence type="predicted"/>
<dbReference type="InterPro" id="IPR001119">
    <property type="entry name" value="SLH_dom"/>
</dbReference>
<feature type="domain" description="SLH" evidence="3">
    <location>
        <begin position="38"/>
        <end position="101"/>
    </location>
</feature>
<dbReference type="EMBL" id="JAUQTB010000003">
    <property type="protein sequence ID" value="MDO7906545.1"/>
    <property type="molecule type" value="Genomic_DNA"/>
</dbReference>
<keyword evidence="2" id="KW-1133">Transmembrane helix</keyword>
<keyword evidence="2" id="KW-0472">Membrane</keyword>
<name>A0ABT9CBA5_9BACL</name>
<evidence type="ECO:0000313" key="4">
    <source>
        <dbReference type="EMBL" id="MDO7906545.1"/>
    </source>
</evidence>